<keyword evidence="2" id="KW-0812">Transmembrane</keyword>
<evidence type="ECO:0000256" key="1">
    <source>
        <dbReference type="SAM" id="MobiDB-lite"/>
    </source>
</evidence>
<feature type="transmembrane region" description="Helical" evidence="2">
    <location>
        <begin position="153"/>
        <end position="173"/>
    </location>
</feature>
<proteinExistence type="predicted"/>
<feature type="transmembrane region" description="Helical" evidence="2">
    <location>
        <begin position="89"/>
        <end position="109"/>
    </location>
</feature>
<feature type="transmembrane region" description="Helical" evidence="2">
    <location>
        <begin position="268"/>
        <end position="295"/>
    </location>
</feature>
<organism evidence="3 4">
    <name type="scientific">Lasiosphaeria ovina</name>
    <dbReference type="NCBI Taxonomy" id="92902"/>
    <lineage>
        <taxon>Eukaryota</taxon>
        <taxon>Fungi</taxon>
        <taxon>Dikarya</taxon>
        <taxon>Ascomycota</taxon>
        <taxon>Pezizomycotina</taxon>
        <taxon>Sordariomycetes</taxon>
        <taxon>Sordariomycetidae</taxon>
        <taxon>Sordariales</taxon>
        <taxon>Lasiosphaeriaceae</taxon>
        <taxon>Lasiosphaeria</taxon>
    </lineage>
</organism>
<keyword evidence="4" id="KW-1185">Reference proteome</keyword>
<gene>
    <name evidence="3" type="ORF">B0T24DRAFT_504428</name>
</gene>
<dbReference type="Pfam" id="PF10067">
    <property type="entry name" value="DUF2306"/>
    <property type="match status" value="1"/>
</dbReference>
<feature type="non-terminal residue" evidence="3">
    <location>
        <position position="340"/>
    </location>
</feature>
<evidence type="ECO:0000256" key="2">
    <source>
        <dbReference type="SAM" id="Phobius"/>
    </source>
</evidence>
<reference evidence="3" key="1">
    <citation type="journal article" date="2023" name="Mol. Phylogenet. Evol.">
        <title>Genome-scale phylogeny and comparative genomics of the fungal order Sordariales.</title>
        <authorList>
            <person name="Hensen N."/>
            <person name="Bonometti L."/>
            <person name="Westerberg I."/>
            <person name="Brannstrom I.O."/>
            <person name="Guillou S."/>
            <person name="Cros-Aarteil S."/>
            <person name="Calhoun S."/>
            <person name="Haridas S."/>
            <person name="Kuo A."/>
            <person name="Mondo S."/>
            <person name="Pangilinan J."/>
            <person name="Riley R."/>
            <person name="LaButti K."/>
            <person name="Andreopoulos B."/>
            <person name="Lipzen A."/>
            <person name="Chen C."/>
            <person name="Yan M."/>
            <person name="Daum C."/>
            <person name="Ng V."/>
            <person name="Clum A."/>
            <person name="Steindorff A."/>
            <person name="Ohm R.A."/>
            <person name="Martin F."/>
            <person name="Silar P."/>
            <person name="Natvig D.O."/>
            <person name="Lalanne C."/>
            <person name="Gautier V."/>
            <person name="Ament-Velasquez S.L."/>
            <person name="Kruys A."/>
            <person name="Hutchinson M.I."/>
            <person name="Powell A.J."/>
            <person name="Barry K."/>
            <person name="Miller A.N."/>
            <person name="Grigoriev I.V."/>
            <person name="Debuchy R."/>
            <person name="Gladieux P."/>
            <person name="Hiltunen Thoren M."/>
            <person name="Johannesson H."/>
        </authorList>
    </citation>
    <scope>NUCLEOTIDE SEQUENCE</scope>
    <source>
        <strain evidence="3">CBS 958.72</strain>
    </source>
</reference>
<feature type="transmembrane region" description="Helical" evidence="2">
    <location>
        <begin position="31"/>
        <end position="51"/>
    </location>
</feature>
<dbReference type="InterPro" id="IPR018750">
    <property type="entry name" value="DUF2306_membrane"/>
</dbReference>
<keyword evidence="2" id="KW-1133">Transmembrane helix</keyword>
<keyword evidence="2" id="KW-0472">Membrane</keyword>
<name>A0AAE0KG06_9PEZI</name>
<feature type="transmembrane region" description="Helical" evidence="2">
    <location>
        <begin position="185"/>
        <end position="205"/>
    </location>
</feature>
<comment type="caution">
    <text evidence="3">The sequence shown here is derived from an EMBL/GenBank/DDBJ whole genome shotgun (WGS) entry which is preliminary data.</text>
</comment>
<evidence type="ECO:0000313" key="4">
    <source>
        <dbReference type="Proteomes" id="UP001287356"/>
    </source>
</evidence>
<protein>
    <recommendedName>
        <fullName evidence="5">Microtubule associated protein</fullName>
    </recommendedName>
</protein>
<dbReference type="Proteomes" id="UP001287356">
    <property type="component" value="Unassembled WGS sequence"/>
</dbReference>
<feature type="region of interest" description="Disordered" evidence="1">
    <location>
        <begin position="319"/>
        <end position="340"/>
    </location>
</feature>
<dbReference type="EMBL" id="JAULSN010000003">
    <property type="protein sequence ID" value="KAK3376118.1"/>
    <property type="molecule type" value="Genomic_DNA"/>
</dbReference>
<evidence type="ECO:0008006" key="5">
    <source>
        <dbReference type="Google" id="ProtNLM"/>
    </source>
</evidence>
<sequence>MATAARRLATRLDGWAAKVYRPIGFTKPYNFILWFLSTSGLFGFVLSRLPYLNYDGVFCAPITEHTDRHLHPAPGECYYHQRGHTRVGMLMHLATILPAGLLVCLQFVPFIRHRWILLHRIVGYLVILLSFASTAGAFMVVRFSFGGDPDTQVFLGVLGSVFLLALALAYINIKRLQIEQHRKWMLRAWFYACSIITLRVISILGTPVMTRTGTYYTARACKIVDDIMHNNQSLALAFYPDCQAWYNGTDPEQFVLVHGDAKGNPVEAIAAAGMMFSAAGWLALTLHAIGIEIYLQLTPAEHERLRNVSYQRQVQAGMNHPGRAGLTADRLGDSATWRPE</sequence>
<evidence type="ECO:0000313" key="3">
    <source>
        <dbReference type="EMBL" id="KAK3376118.1"/>
    </source>
</evidence>
<accession>A0AAE0KG06</accession>
<feature type="transmembrane region" description="Helical" evidence="2">
    <location>
        <begin position="121"/>
        <end position="141"/>
    </location>
</feature>
<dbReference type="AlphaFoldDB" id="A0AAE0KG06"/>
<reference evidence="3" key="2">
    <citation type="submission" date="2023-06" db="EMBL/GenBank/DDBJ databases">
        <authorList>
            <consortium name="Lawrence Berkeley National Laboratory"/>
            <person name="Haridas S."/>
            <person name="Hensen N."/>
            <person name="Bonometti L."/>
            <person name="Westerberg I."/>
            <person name="Brannstrom I.O."/>
            <person name="Guillou S."/>
            <person name="Cros-Aarteil S."/>
            <person name="Calhoun S."/>
            <person name="Kuo A."/>
            <person name="Mondo S."/>
            <person name="Pangilinan J."/>
            <person name="Riley R."/>
            <person name="Labutti K."/>
            <person name="Andreopoulos B."/>
            <person name="Lipzen A."/>
            <person name="Chen C."/>
            <person name="Yanf M."/>
            <person name="Daum C."/>
            <person name="Ng V."/>
            <person name="Clum A."/>
            <person name="Steindorff A."/>
            <person name="Ohm R."/>
            <person name="Martin F."/>
            <person name="Silar P."/>
            <person name="Natvig D."/>
            <person name="Lalanne C."/>
            <person name="Gautier V."/>
            <person name="Ament-Velasquez S.L."/>
            <person name="Kruys A."/>
            <person name="Hutchinson M.I."/>
            <person name="Powell A.J."/>
            <person name="Barry K."/>
            <person name="Miller A.N."/>
            <person name="Grigoriev I.V."/>
            <person name="Debuchy R."/>
            <person name="Gladieux P."/>
            <person name="Thoren M.H."/>
            <person name="Johannesson H."/>
        </authorList>
    </citation>
    <scope>NUCLEOTIDE SEQUENCE</scope>
    <source>
        <strain evidence="3">CBS 958.72</strain>
    </source>
</reference>